<organism evidence="1">
    <name type="scientific">Eutreptiella gymnastica</name>
    <dbReference type="NCBI Taxonomy" id="73025"/>
    <lineage>
        <taxon>Eukaryota</taxon>
        <taxon>Discoba</taxon>
        <taxon>Euglenozoa</taxon>
        <taxon>Euglenida</taxon>
        <taxon>Spirocuta</taxon>
        <taxon>Euglenophyceae</taxon>
        <taxon>Eutreptiales</taxon>
        <taxon>Eutreptiaceae</taxon>
        <taxon>Eutreptiella</taxon>
    </lineage>
</organism>
<accession>A0A7S1I241</accession>
<dbReference type="EMBL" id="HBGA01025749">
    <property type="protein sequence ID" value="CAD8998489.1"/>
    <property type="molecule type" value="Transcribed_RNA"/>
</dbReference>
<evidence type="ECO:0000313" key="1">
    <source>
        <dbReference type="EMBL" id="CAD8998489.1"/>
    </source>
</evidence>
<name>A0A7S1I241_9EUGL</name>
<protein>
    <submittedName>
        <fullName evidence="1">Uncharacterized protein</fullName>
    </submittedName>
</protein>
<gene>
    <name evidence="1" type="ORF">EGYM00392_LOCUS9559</name>
</gene>
<dbReference type="AlphaFoldDB" id="A0A7S1I241"/>
<reference evidence="1" key="1">
    <citation type="submission" date="2021-01" db="EMBL/GenBank/DDBJ databases">
        <authorList>
            <person name="Corre E."/>
            <person name="Pelletier E."/>
            <person name="Niang G."/>
            <person name="Scheremetjew M."/>
            <person name="Finn R."/>
            <person name="Kale V."/>
            <person name="Holt S."/>
            <person name="Cochrane G."/>
            <person name="Meng A."/>
            <person name="Brown T."/>
            <person name="Cohen L."/>
        </authorList>
    </citation>
    <scope>NUCLEOTIDE SEQUENCE</scope>
    <source>
        <strain evidence="1">NIES-381</strain>
    </source>
</reference>
<proteinExistence type="predicted"/>
<sequence>MSRKRKARSGDDPETEGDNLVDLFQSFQALKRKIDDDKVRKYDSICAASLSRMGGMLQHCESKLKKQMRDIDVQFAKPVEEKYREFECTQRNLRASANSFSSDLAGVHKKVRDHCGRCSTLKQQIQKEFQAVKAEEAKGLKQLERDIRLDLQKLVASCNEKDKQAEQQRTKLLTAMKILFQSMGE</sequence>